<dbReference type="PANTHER" id="PTHR36930">
    <property type="entry name" value="METAL-SULFUR CLUSTER BIOSYNTHESIS PROTEINS YUAD-RELATED"/>
    <property type="match status" value="1"/>
</dbReference>
<dbReference type="Proteomes" id="UP001058461">
    <property type="component" value="Chromosome"/>
</dbReference>
<reference evidence="2" key="1">
    <citation type="submission" date="2021-04" db="EMBL/GenBank/DDBJ databases">
        <title>Oceanospirillales bacteria with DddD are important DMSP degraders in coastal seawater.</title>
        <authorList>
            <person name="Liu J."/>
        </authorList>
    </citation>
    <scope>NUCLEOTIDE SEQUENCE</scope>
    <source>
        <strain evidence="2">D13-1</strain>
    </source>
</reference>
<dbReference type="InterPro" id="IPR011037">
    <property type="entry name" value="Pyrv_Knase-like_insert_dom_sf"/>
</dbReference>
<evidence type="ECO:0000313" key="2">
    <source>
        <dbReference type="EMBL" id="UTW11486.1"/>
    </source>
</evidence>
<accession>A0ABY5HI13</accession>
<dbReference type="SUPFAM" id="SSF50800">
    <property type="entry name" value="PK beta-barrel domain-like"/>
    <property type="match status" value="1"/>
</dbReference>
<gene>
    <name evidence="2" type="ORF">KDW95_19880</name>
</gene>
<name>A0ABY5HI13_9GAMM</name>
<dbReference type="Gene3D" id="2.40.33.20">
    <property type="entry name" value="PK beta-barrel domain-like"/>
    <property type="match status" value="1"/>
</dbReference>
<feature type="domain" description="MOSC" evidence="1">
    <location>
        <begin position="31"/>
        <end position="160"/>
    </location>
</feature>
<dbReference type="PROSITE" id="PS51340">
    <property type="entry name" value="MOSC"/>
    <property type="match status" value="1"/>
</dbReference>
<dbReference type="PANTHER" id="PTHR36930:SF1">
    <property type="entry name" value="MOSC DOMAIN-CONTAINING PROTEIN"/>
    <property type="match status" value="1"/>
</dbReference>
<protein>
    <submittedName>
        <fullName evidence="2">MOSC domain-containing protein</fullName>
    </submittedName>
</protein>
<dbReference type="InterPro" id="IPR005302">
    <property type="entry name" value="MoCF_Sase_C"/>
</dbReference>
<dbReference type="RefSeq" id="WP_255853524.1">
    <property type="nucleotide sequence ID" value="NZ_CP073347.1"/>
</dbReference>
<dbReference type="InterPro" id="IPR052716">
    <property type="entry name" value="MOSC_domain"/>
</dbReference>
<keyword evidence="3" id="KW-1185">Reference proteome</keyword>
<evidence type="ECO:0000313" key="3">
    <source>
        <dbReference type="Proteomes" id="UP001058461"/>
    </source>
</evidence>
<dbReference type="EMBL" id="CP073347">
    <property type="protein sequence ID" value="UTW11486.1"/>
    <property type="molecule type" value="Genomic_DNA"/>
</dbReference>
<sequence length="169" mass="18208">MRGQMAKLLGTLPQCGVLEQILLRPSRDEPMRSVTEAVVQPGAGLLGDRFSGRPDSKRQITLFQAENLAVLASLLHLESLDPALLRRNLLVRGISLHALSGRRFRIGEVVLEGAGQCHPCSRMEAVLGPGGFNAMRGIGGLCVRIVEGGTIRLGDRVRAEPAIDTEQLP</sequence>
<evidence type="ECO:0000259" key="1">
    <source>
        <dbReference type="PROSITE" id="PS51340"/>
    </source>
</evidence>
<organism evidence="2 3">
    <name type="scientific">Marinobacterium rhizophilum</name>
    <dbReference type="NCBI Taxonomy" id="420402"/>
    <lineage>
        <taxon>Bacteria</taxon>
        <taxon>Pseudomonadati</taxon>
        <taxon>Pseudomonadota</taxon>
        <taxon>Gammaproteobacteria</taxon>
        <taxon>Oceanospirillales</taxon>
        <taxon>Oceanospirillaceae</taxon>
        <taxon>Marinobacterium</taxon>
    </lineage>
</organism>
<dbReference type="Pfam" id="PF03473">
    <property type="entry name" value="MOSC"/>
    <property type="match status" value="1"/>
</dbReference>
<proteinExistence type="predicted"/>